<organism evidence="3 4">
    <name type="scientific">Halonotius terrestris</name>
    <dbReference type="NCBI Taxonomy" id="2487750"/>
    <lineage>
        <taxon>Archaea</taxon>
        <taxon>Methanobacteriati</taxon>
        <taxon>Methanobacteriota</taxon>
        <taxon>Stenosarchaea group</taxon>
        <taxon>Halobacteria</taxon>
        <taxon>Halobacteriales</taxon>
        <taxon>Haloferacaceae</taxon>
        <taxon>Halonotius</taxon>
    </lineage>
</organism>
<evidence type="ECO:0000313" key="4">
    <source>
        <dbReference type="Proteomes" id="UP000705823"/>
    </source>
</evidence>
<dbReference type="InterPro" id="IPR000866">
    <property type="entry name" value="AhpC/TSA"/>
</dbReference>
<dbReference type="SUPFAM" id="SSF52833">
    <property type="entry name" value="Thioredoxin-like"/>
    <property type="match status" value="1"/>
</dbReference>
<keyword evidence="4" id="KW-1185">Reference proteome</keyword>
<dbReference type="Gene3D" id="3.40.30.10">
    <property type="entry name" value="Glutaredoxin"/>
    <property type="match status" value="1"/>
</dbReference>
<evidence type="ECO:0000313" key="3">
    <source>
        <dbReference type="EMBL" id="TQQ83407.1"/>
    </source>
</evidence>
<evidence type="ECO:0000256" key="1">
    <source>
        <dbReference type="SAM" id="Phobius"/>
    </source>
</evidence>
<feature type="transmembrane region" description="Helical" evidence="1">
    <location>
        <begin position="12"/>
        <end position="30"/>
    </location>
</feature>
<reference evidence="3" key="1">
    <citation type="submission" date="2019-02" db="EMBL/GenBank/DDBJ databases">
        <title>Halonotius sp. a new haloarchaeum isolated from saline soil.</title>
        <authorList>
            <person name="Duran-Viseras A."/>
            <person name="Sanchez-Porro C."/>
            <person name="Ventosa A."/>
        </authorList>
    </citation>
    <scope>NUCLEOTIDE SEQUENCE</scope>
    <source>
        <strain evidence="3">F15B</strain>
    </source>
</reference>
<dbReference type="EMBL" id="RKLU01000001">
    <property type="protein sequence ID" value="TQQ83407.1"/>
    <property type="molecule type" value="Genomic_DNA"/>
</dbReference>
<dbReference type="OrthoDB" id="115386at2157"/>
<keyword evidence="1" id="KW-0472">Membrane</keyword>
<dbReference type="GO" id="GO:0016209">
    <property type="term" value="F:antioxidant activity"/>
    <property type="evidence" value="ECO:0007669"/>
    <property type="project" value="InterPro"/>
</dbReference>
<keyword evidence="1" id="KW-1133">Transmembrane helix</keyword>
<dbReference type="PROSITE" id="PS51352">
    <property type="entry name" value="THIOREDOXIN_2"/>
    <property type="match status" value="1"/>
</dbReference>
<dbReference type="GO" id="GO:0016491">
    <property type="term" value="F:oxidoreductase activity"/>
    <property type="evidence" value="ECO:0007669"/>
    <property type="project" value="InterPro"/>
</dbReference>
<sequence>MILGTALVVNAVQNPAVLVVAAAAVVVAGWKMDRSLGLFGSTSDTPSAIGDSNARIVVEADESEGEVPERIKQKREQYPRAVELQQPTGFINTDSLRLSEAVGQRVILLEFWTFGCYNCQQTHPKLQRFWRQYADEGLLVVGVHYPEFDREREPANVRAYVNDADITYPVVLDNDGGTWDAYDQRYWPARYLIDIDGFVRYTHAGEGAYEETDERIRDLLAEREQVLAES</sequence>
<comment type="caution">
    <text evidence="3">The sequence shown here is derived from an EMBL/GenBank/DDBJ whole genome shotgun (WGS) entry which is preliminary data.</text>
</comment>
<dbReference type="InterPro" id="IPR013766">
    <property type="entry name" value="Thioredoxin_domain"/>
</dbReference>
<dbReference type="PANTHER" id="PTHR42852">
    <property type="entry name" value="THIOL:DISULFIDE INTERCHANGE PROTEIN DSBE"/>
    <property type="match status" value="1"/>
</dbReference>
<evidence type="ECO:0000259" key="2">
    <source>
        <dbReference type="PROSITE" id="PS51352"/>
    </source>
</evidence>
<protein>
    <submittedName>
        <fullName evidence="3">Redoxin domain-containing protein</fullName>
    </submittedName>
</protein>
<dbReference type="AlphaFoldDB" id="A0A8J8PAN3"/>
<dbReference type="InterPro" id="IPR050553">
    <property type="entry name" value="Thioredoxin_ResA/DsbE_sf"/>
</dbReference>
<dbReference type="Pfam" id="PF00578">
    <property type="entry name" value="AhpC-TSA"/>
    <property type="match status" value="1"/>
</dbReference>
<gene>
    <name evidence="3" type="ORF">EGH24_01025</name>
</gene>
<dbReference type="Proteomes" id="UP000705823">
    <property type="component" value="Unassembled WGS sequence"/>
</dbReference>
<feature type="domain" description="Thioredoxin" evidence="2">
    <location>
        <begin position="47"/>
        <end position="221"/>
    </location>
</feature>
<dbReference type="RefSeq" id="WP_142978313.1">
    <property type="nucleotide sequence ID" value="NZ_RKLU01000001.1"/>
</dbReference>
<dbReference type="InterPro" id="IPR036249">
    <property type="entry name" value="Thioredoxin-like_sf"/>
</dbReference>
<accession>A0A8J8PAN3</accession>
<dbReference type="PANTHER" id="PTHR42852:SF13">
    <property type="entry name" value="PROTEIN DIPZ"/>
    <property type="match status" value="1"/>
</dbReference>
<name>A0A8J8PAN3_9EURY</name>
<proteinExistence type="predicted"/>
<keyword evidence="1" id="KW-0812">Transmembrane</keyword>